<dbReference type="Gene3D" id="3.80.10.10">
    <property type="entry name" value="Ribonuclease Inhibitor"/>
    <property type="match status" value="1"/>
</dbReference>
<organism evidence="1 2">
    <name type="scientific">Cryptolaemus montrouzieri</name>
    <dbReference type="NCBI Taxonomy" id="559131"/>
    <lineage>
        <taxon>Eukaryota</taxon>
        <taxon>Metazoa</taxon>
        <taxon>Ecdysozoa</taxon>
        <taxon>Arthropoda</taxon>
        <taxon>Hexapoda</taxon>
        <taxon>Insecta</taxon>
        <taxon>Pterygota</taxon>
        <taxon>Neoptera</taxon>
        <taxon>Endopterygota</taxon>
        <taxon>Coleoptera</taxon>
        <taxon>Polyphaga</taxon>
        <taxon>Cucujiformia</taxon>
        <taxon>Coccinelloidea</taxon>
        <taxon>Coccinellidae</taxon>
        <taxon>Scymninae</taxon>
        <taxon>Scymnini</taxon>
        <taxon>Cryptolaemus</taxon>
    </lineage>
</organism>
<evidence type="ECO:0000313" key="2">
    <source>
        <dbReference type="Proteomes" id="UP001516400"/>
    </source>
</evidence>
<dbReference type="PROSITE" id="PS51450">
    <property type="entry name" value="LRR"/>
    <property type="match status" value="1"/>
</dbReference>
<sequence>MLVHAKKPLRFSNQVTTYPLIEEQENIELDSLENGEESEMLNEDQNIIASSNNGSRTLKYLNLNGLCKNSKKKSESYVEEIVLAEESVKSLCDIQALSLRSNGIHNFPTSILQLTSLTVLDISDNELLTLPPEIDQLFK</sequence>
<dbReference type="EMBL" id="JABFTP020000144">
    <property type="protein sequence ID" value="KAL3282021.1"/>
    <property type="molecule type" value="Genomic_DNA"/>
</dbReference>
<dbReference type="InterPro" id="IPR032675">
    <property type="entry name" value="LRR_dom_sf"/>
</dbReference>
<dbReference type="Proteomes" id="UP001516400">
    <property type="component" value="Unassembled WGS sequence"/>
</dbReference>
<dbReference type="InterPro" id="IPR001611">
    <property type="entry name" value="Leu-rich_rpt"/>
</dbReference>
<gene>
    <name evidence="1" type="ORF">HHI36_005224</name>
</gene>
<accession>A0ABD2NTG5</accession>
<protein>
    <submittedName>
        <fullName evidence="1">Uncharacterized protein</fullName>
    </submittedName>
</protein>
<comment type="caution">
    <text evidence="1">The sequence shown here is derived from an EMBL/GenBank/DDBJ whole genome shotgun (WGS) entry which is preliminary data.</text>
</comment>
<reference evidence="1 2" key="1">
    <citation type="journal article" date="2021" name="BMC Biol.">
        <title>Horizontally acquired antibacterial genes associated with adaptive radiation of ladybird beetles.</title>
        <authorList>
            <person name="Li H.S."/>
            <person name="Tang X.F."/>
            <person name="Huang Y.H."/>
            <person name="Xu Z.Y."/>
            <person name="Chen M.L."/>
            <person name="Du X.Y."/>
            <person name="Qiu B.Y."/>
            <person name="Chen P.T."/>
            <person name="Zhang W."/>
            <person name="Slipinski A."/>
            <person name="Escalona H.E."/>
            <person name="Waterhouse R.M."/>
            <person name="Zwick A."/>
            <person name="Pang H."/>
        </authorList>
    </citation>
    <scope>NUCLEOTIDE SEQUENCE [LARGE SCALE GENOMIC DNA]</scope>
    <source>
        <strain evidence="1">SYSU2018</strain>
    </source>
</reference>
<name>A0ABD2NTG5_9CUCU</name>
<evidence type="ECO:0000313" key="1">
    <source>
        <dbReference type="EMBL" id="KAL3282021.1"/>
    </source>
</evidence>
<dbReference type="AlphaFoldDB" id="A0ABD2NTG5"/>
<keyword evidence="2" id="KW-1185">Reference proteome</keyword>
<dbReference type="SUPFAM" id="SSF52047">
    <property type="entry name" value="RNI-like"/>
    <property type="match status" value="1"/>
</dbReference>
<proteinExistence type="predicted"/>